<keyword evidence="4" id="KW-1185">Reference proteome</keyword>
<comment type="caution">
    <text evidence="3">The sequence shown here is derived from an EMBL/GenBank/DDBJ whole genome shotgun (WGS) entry which is preliminary data.</text>
</comment>
<evidence type="ECO:0000256" key="1">
    <source>
        <dbReference type="ARBA" id="ARBA00006295"/>
    </source>
</evidence>
<dbReference type="InterPro" id="IPR036086">
    <property type="entry name" value="ParB/Sulfiredoxin_sf"/>
</dbReference>
<dbReference type="InterPro" id="IPR050336">
    <property type="entry name" value="Chromosome_partition/occlusion"/>
</dbReference>
<dbReference type="EMBL" id="JASNGB010000286">
    <property type="protein sequence ID" value="MDL2345761.1"/>
    <property type="molecule type" value="Genomic_DNA"/>
</dbReference>
<sequence>MTGKGKRPPMRPDLSALLTSTAQAGKAVQPSGTLPLAQLRPGAAQPRRTFDEAGLQALAASMQERGVLQPLLVRPVEGGYEIVAGERRWRAAQLAGLTEVPVAIREMTDQEARVAALVENLQREDLNLLDEVDAKLELVAMILAVPRDEARARLLRLAKAAPGLETEHLDALFGPLGESWRTFAKNKLRVLNWPAPLLDALRGGLPFTLGAVIAGAPESAQAHLIQRARDGASRAELRAEIARLQAQSGRGEQTAVERLGQRLSSRRWLSGLRPEEQKAIEKWMARMPAVLRAALQED</sequence>
<dbReference type="Gene3D" id="1.10.10.2830">
    <property type="match status" value="1"/>
</dbReference>
<dbReference type="CDD" id="cd16393">
    <property type="entry name" value="SPO0J_N"/>
    <property type="match status" value="1"/>
</dbReference>
<organism evidence="3 4">
    <name type="scientific">Deinococcus rhizophilus</name>
    <dbReference type="NCBI Taxonomy" id="3049544"/>
    <lineage>
        <taxon>Bacteria</taxon>
        <taxon>Thermotogati</taxon>
        <taxon>Deinococcota</taxon>
        <taxon>Deinococci</taxon>
        <taxon>Deinococcales</taxon>
        <taxon>Deinococcaceae</taxon>
        <taxon>Deinococcus</taxon>
    </lineage>
</organism>
<evidence type="ECO:0000313" key="3">
    <source>
        <dbReference type="EMBL" id="MDL2345761.1"/>
    </source>
</evidence>
<proteinExistence type="inferred from homology"/>
<dbReference type="SUPFAM" id="SSF110849">
    <property type="entry name" value="ParB/Sulfiredoxin"/>
    <property type="match status" value="1"/>
</dbReference>
<evidence type="ECO:0000259" key="2">
    <source>
        <dbReference type="SMART" id="SM00470"/>
    </source>
</evidence>
<accession>A0ABT7JLE1</accession>
<dbReference type="InterPro" id="IPR004437">
    <property type="entry name" value="ParB/RepB/Spo0J"/>
</dbReference>
<dbReference type="PANTHER" id="PTHR33375:SF7">
    <property type="entry name" value="CHROMOSOME 2-PARTITIONING PROTEIN PARB-RELATED"/>
    <property type="match status" value="1"/>
</dbReference>
<dbReference type="Proteomes" id="UP001302059">
    <property type="component" value="Unassembled WGS sequence"/>
</dbReference>
<dbReference type="SMART" id="SM00470">
    <property type="entry name" value="ParB"/>
    <property type="match status" value="1"/>
</dbReference>
<dbReference type="SUPFAM" id="SSF109709">
    <property type="entry name" value="KorB DNA-binding domain-like"/>
    <property type="match status" value="1"/>
</dbReference>
<feature type="domain" description="ParB-like N-terminal" evidence="2">
    <location>
        <begin position="32"/>
        <end position="121"/>
    </location>
</feature>
<dbReference type="Gene3D" id="3.90.1530.30">
    <property type="match status" value="1"/>
</dbReference>
<protein>
    <submittedName>
        <fullName evidence="3">ParB/RepB/Spo0J family partition protein</fullName>
    </submittedName>
</protein>
<dbReference type="Pfam" id="PF02195">
    <property type="entry name" value="ParB_N"/>
    <property type="match status" value="1"/>
</dbReference>
<evidence type="ECO:0000313" key="4">
    <source>
        <dbReference type="Proteomes" id="UP001302059"/>
    </source>
</evidence>
<dbReference type="RefSeq" id="WP_285525480.1">
    <property type="nucleotide sequence ID" value="NZ_JASNGB010000286.1"/>
</dbReference>
<comment type="similarity">
    <text evidence="1">Belongs to the ParB family.</text>
</comment>
<dbReference type="PANTHER" id="PTHR33375">
    <property type="entry name" value="CHROMOSOME-PARTITIONING PROTEIN PARB-RELATED"/>
    <property type="match status" value="1"/>
</dbReference>
<gene>
    <name evidence="3" type="ORF">QOL99_16640</name>
</gene>
<dbReference type="NCBIfam" id="TIGR00180">
    <property type="entry name" value="parB_part"/>
    <property type="match status" value="1"/>
</dbReference>
<reference evidence="3 4" key="1">
    <citation type="submission" date="2023-05" db="EMBL/GenBank/DDBJ databases">
        <authorList>
            <person name="Gao F."/>
        </authorList>
    </citation>
    <scope>NUCLEOTIDE SEQUENCE [LARGE SCALE GENOMIC DNA]</scope>
    <source>
        <strain evidence="3 4">MIMF12</strain>
    </source>
</reference>
<dbReference type="InterPro" id="IPR003115">
    <property type="entry name" value="ParB_N"/>
</dbReference>
<name>A0ABT7JLE1_9DEIO</name>